<dbReference type="Gene3D" id="3.30.930.10">
    <property type="entry name" value="Bira Bifunctional Protein, Domain 2"/>
    <property type="match status" value="1"/>
</dbReference>
<dbReference type="EMBL" id="JABWCS010000210">
    <property type="protein sequence ID" value="NUU61689.1"/>
    <property type="molecule type" value="Genomic_DNA"/>
</dbReference>
<keyword evidence="4" id="KW-1185">Reference proteome</keyword>
<evidence type="ECO:0000313" key="4">
    <source>
        <dbReference type="Proteomes" id="UP000564806"/>
    </source>
</evidence>
<dbReference type="PROSITE" id="PS51733">
    <property type="entry name" value="BPL_LPL_CATALYTIC"/>
    <property type="match status" value="1"/>
</dbReference>
<dbReference type="AlphaFoldDB" id="A0A850EPK8"/>
<protein>
    <submittedName>
        <fullName evidence="3">Lipoate--protein ligase family protein</fullName>
    </submittedName>
</protein>
<dbReference type="InterPro" id="IPR045864">
    <property type="entry name" value="aa-tRNA-synth_II/BPL/LPL"/>
</dbReference>
<dbReference type="PANTHER" id="PTHR43679:SF2">
    <property type="entry name" value="OCTANOYL-[GCVH]:PROTEIN N-OCTANOYLTRANSFERASE"/>
    <property type="match status" value="1"/>
</dbReference>
<dbReference type="GO" id="GO:0016740">
    <property type="term" value="F:transferase activity"/>
    <property type="evidence" value="ECO:0007669"/>
    <property type="project" value="UniProtKB-ARBA"/>
</dbReference>
<dbReference type="Pfam" id="PF21948">
    <property type="entry name" value="LplA-B_cat"/>
    <property type="match status" value="1"/>
</dbReference>
<accession>A0A850EPK8</accession>
<name>A0A850EPK8_9BACL</name>
<dbReference type="PANTHER" id="PTHR43679">
    <property type="entry name" value="OCTANOYLTRANSFERASE LIPM-RELATED"/>
    <property type="match status" value="1"/>
</dbReference>
<dbReference type="SUPFAM" id="SSF55681">
    <property type="entry name" value="Class II aaRS and biotin synthetases"/>
    <property type="match status" value="1"/>
</dbReference>
<evidence type="ECO:0000256" key="1">
    <source>
        <dbReference type="SAM" id="MobiDB-lite"/>
    </source>
</evidence>
<dbReference type="InterPro" id="IPR004143">
    <property type="entry name" value="BPL_LPL_catalytic"/>
</dbReference>
<evidence type="ECO:0000313" key="3">
    <source>
        <dbReference type="EMBL" id="NUU61689.1"/>
    </source>
</evidence>
<organism evidence="3 4">
    <name type="scientific">Paenibacillus agri</name>
    <dbReference type="NCBI Taxonomy" id="2744309"/>
    <lineage>
        <taxon>Bacteria</taxon>
        <taxon>Bacillati</taxon>
        <taxon>Bacillota</taxon>
        <taxon>Bacilli</taxon>
        <taxon>Bacillales</taxon>
        <taxon>Paenibacillaceae</taxon>
        <taxon>Paenibacillus</taxon>
    </lineage>
</organism>
<dbReference type="RefSeq" id="WP_175372194.1">
    <property type="nucleotide sequence ID" value="NZ_JABWCS010000210.1"/>
</dbReference>
<reference evidence="3" key="1">
    <citation type="submission" date="2020-06" db="EMBL/GenBank/DDBJ databases">
        <title>Paenibacillus sp. nov., isolated from soil.</title>
        <authorList>
            <person name="Seo Y.L."/>
        </authorList>
    </citation>
    <scope>NUCLEOTIDE SEQUENCE [LARGE SCALE GENOMIC DNA]</scope>
    <source>
        <strain evidence="3">JW14</strain>
    </source>
</reference>
<dbReference type="GO" id="GO:0009249">
    <property type="term" value="P:protein lipoylation"/>
    <property type="evidence" value="ECO:0007669"/>
    <property type="project" value="UniProtKB-ARBA"/>
</dbReference>
<dbReference type="GO" id="GO:0140096">
    <property type="term" value="F:catalytic activity, acting on a protein"/>
    <property type="evidence" value="ECO:0007669"/>
    <property type="project" value="UniProtKB-ARBA"/>
</dbReference>
<comment type="caution">
    <text evidence="3">The sequence shown here is derived from an EMBL/GenBank/DDBJ whole genome shotgun (WGS) entry which is preliminary data.</text>
</comment>
<keyword evidence="3" id="KW-0436">Ligase</keyword>
<gene>
    <name evidence="3" type="ORF">HPT30_15200</name>
</gene>
<feature type="domain" description="BPL/LPL catalytic" evidence="2">
    <location>
        <begin position="64"/>
        <end position="252"/>
    </location>
</feature>
<dbReference type="Proteomes" id="UP000564806">
    <property type="component" value="Unassembled WGS sequence"/>
</dbReference>
<dbReference type="InterPro" id="IPR050664">
    <property type="entry name" value="Octanoyltrans_LipM/LipL"/>
</dbReference>
<proteinExistence type="predicted"/>
<evidence type="ECO:0000259" key="2">
    <source>
        <dbReference type="PROSITE" id="PS51733"/>
    </source>
</evidence>
<feature type="compositionally biased region" description="Basic and acidic residues" evidence="1">
    <location>
        <begin position="1"/>
        <end position="12"/>
    </location>
</feature>
<sequence length="306" mass="33089">MNRIPMDKKTEGEGSPLPPVMGLFEHLLEEDNNGEGRYPASALSGDLLLPFSFEEMLCRDVGAGLILPSLHLWTHPGGVALGLRDSKLPGAARTMDKLESRGIRTAVRHSGGAAVPLDAGIVNVSLILPKSRGKQDFHDDFRLLAAIITEAVAVSHPEAATQIVAKEVVGSYCPGDFDLSIGGRKFCGIAQRRQSQAYFVHAFVVVSGSGQERGELIRSFYEDAAAGEHGLSYPQVRPETIAGLGELGGPTTTAAFCSGIREALARRATELIPSGRLERETGYKLEYTDQRVKDTAQMLRERYSQL</sequence>
<dbReference type="GO" id="GO:0016874">
    <property type="term" value="F:ligase activity"/>
    <property type="evidence" value="ECO:0007669"/>
    <property type="project" value="UniProtKB-KW"/>
</dbReference>
<feature type="region of interest" description="Disordered" evidence="1">
    <location>
        <begin position="1"/>
        <end position="20"/>
    </location>
</feature>